<dbReference type="GO" id="GO:0045944">
    <property type="term" value="P:positive regulation of transcription by RNA polymerase II"/>
    <property type="evidence" value="ECO:0007669"/>
    <property type="project" value="TreeGrafter"/>
</dbReference>
<feature type="chain" id="PRO_5015158894" description="ARCA protein" evidence="3">
    <location>
        <begin position="21"/>
        <end position="652"/>
    </location>
</feature>
<organism evidence="4 5">
    <name type="scientific">Trichoderma gamsii</name>
    <dbReference type="NCBI Taxonomy" id="398673"/>
    <lineage>
        <taxon>Eukaryota</taxon>
        <taxon>Fungi</taxon>
        <taxon>Dikarya</taxon>
        <taxon>Ascomycota</taxon>
        <taxon>Pezizomycotina</taxon>
        <taxon>Sordariomycetes</taxon>
        <taxon>Hypocreomycetidae</taxon>
        <taxon>Hypocreales</taxon>
        <taxon>Hypocreaceae</taxon>
        <taxon>Trichoderma</taxon>
    </lineage>
</organism>
<dbReference type="GO" id="GO:0000976">
    <property type="term" value="F:transcription cis-regulatory region binding"/>
    <property type="evidence" value="ECO:0007669"/>
    <property type="project" value="TreeGrafter"/>
</dbReference>
<gene>
    <name evidence="4" type="ORF">TGAM01_v208019</name>
</gene>
<feature type="region of interest" description="Disordered" evidence="2">
    <location>
        <begin position="130"/>
        <end position="221"/>
    </location>
</feature>
<sequence length="652" mass="74066">SCRLIAPLISCFSLIRRCGLLSSSQANTGESGQVKPPGFLQPDACGEASVPPVQRLWFTEKHVKYLMALLTACRIGLVGDEERPKCRRCQSKLLPCTRPTKRTVFRHGSVVNFSKEQKWVNSEVKHFRFHSQGGGSSVVSQESPDQRGASEGWAAASPDASQPPYHVASNAGPSRGSPSTHSPHLSNHSGEQTPEAASLRAREHPYDERSPQYGPHIRPRGYREADHYSSVAPAAYPTDEASASYASLYDRYVPSVISSQEDETLQRRFPLEDTREACLFRYFIEEIAHWFDLCDEDRHFQLVVPQQAHHHPHLLNAIFAVAARRLSRVPQYRTPAGILYHGQLIPDLSEHDAVEYMLKCIPALRHFHEIDDDDYRDSIIATAVILRQLEEIDEEEDDAPVAGSHQGDTHLHSSKVNFLPIINSVLRSSASQTLFARRSLIQAAYWFALRQEIFHSLTRKQPPQLFPSMELWHSASKANRAVFHTIQCAKWRWEDGSEREWTRLMDQQQYLERETLANFRPIFRREADKAKGEIFPTIWYKSTLEMTSIQQSIMAKSVLVAESPLLKRPTASRADWRRAENDVRLLLLDLCGIALCHPASPPALLNAAIGIQLYGDFFTDRYERQALRGVVEKYRDARAWPVQKLLKMFNDG</sequence>
<dbReference type="RefSeq" id="XP_024404999.1">
    <property type="nucleotide sequence ID" value="XM_024550229.1"/>
</dbReference>
<dbReference type="AlphaFoldDB" id="A0A2P4ZFE5"/>
<evidence type="ECO:0000256" key="3">
    <source>
        <dbReference type="SAM" id="SignalP"/>
    </source>
</evidence>
<evidence type="ECO:0000256" key="2">
    <source>
        <dbReference type="SAM" id="MobiDB-lite"/>
    </source>
</evidence>
<keyword evidence="5" id="KW-1185">Reference proteome</keyword>
<keyword evidence="3" id="KW-0732">Signal</keyword>
<dbReference type="EMBL" id="JPDN02000032">
    <property type="protein sequence ID" value="PON23014.1"/>
    <property type="molecule type" value="Genomic_DNA"/>
</dbReference>
<evidence type="ECO:0000256" key="1">
    <source>
        <dbReference type="ARBA" id="ARBA00023242"/>
    </source>
</evidence>
<feature type="compositionally biased region" description="Polar residues" evidence="2">
    <location>
        <begin position="176"/>
        <end position="192"/>
    </location>
</feature>
<evidence type="ECO:0000313" key="4">
    <source>
        <dbReference type="EMBL" id="PON23014.1"/>
    </source>
</evidence>
<reference evidence="4 5" key="1">
    <citation type="journal article" date="2016" name="Genome Announc.">
        <title>Draft Whole-Genome Sequence of Trichoderma gamsii T6085, a Promising Biocontrol Agent of Fusarium Head Blight on Wheat.</title>
        <authorList>
            <person name="Baroncelli R."/>
            <person name="Zapparata A."/>
            <person name="Piaggeschi G."/>
            <person name="Sarrocco S."/>
            <person name="Vannacci G."/>
        </authorList>
    </citation>
    <scope>NUCLEOTIDE SEQUENCE [LARGE SCALE GENOMIC DNA]</scope>
    <source>
        <strain evidence="4 5">T6085</strain>
    </source>
</reference>
<keyword evidence="1" id="KW-0539">Nucleus</keyword>
<proteinExistence type="predicted"/>
<protein>
    <recommendedName>
        <fullName evidence="6">ARCA protein</fullName>
    </recommendedName>
</protein>
<dbReference type="PANTHER" id="PTHR37534">
    <property type="entry name" value="TRANSCRIPTIONAL ACTIVATOR PROTEIN UGA3"/>
    <property type="match status" value="1"/>
</dbReference>
<feature type="non-terminal residue" evidence="4">
    <location>
        <position position="1"/>
    </location>
</feature>
<dbReference type="STRING" id="398673.A0A2P4ZFE5"/>
<accession>A0A2P4ZFE5</accession>
<feature type="signal peptide" evidence="3">
    <location>
        <begin position="1"/>
        <end position="20"/>
    </location>
</feature>
<name>A0A2P4ZFE5_9HYPO</name>
<dbReference type="Proteomes" id="UP000054821">
    <property type="component" value="Unassembled WGS sequence"/>
</dbReference>
<comment type="caution">
    <text evidence="4">The sequence shown here is derived from an EMBL/GenBank/DDBJ whole genome shotgun (WGS) entry which is preliminary data.</text>
</comment>
<evidence type="ECO:0008006" key="6">
    <source>
        <dbReference type="Google" id="ProtNLM"/>
    </source>
</evidence>
<evidence type="ECO:0000313" key="5">
    <source>
        <dbReference type="Proteomes" id="UP000054821"/>
    </source>
</evidence>
<dbReference type="GeneID" id="29989278"/>
<dbReference type="GO" id="GO:0005634">
    <property type="term" value="C:nucleus"/>
    <property type="evidence" value="ECO:0007669"/>
    <property type="project" value="TreeGrafter"/>
</dbReference>
<dbReference type="PANTHER" id="PTHR37534:SF2">
    <property type="entry name" value="N-ACETYLTRANSFERASE DOMAIN-CONTAINING PROTEIN"/>
    <property type="match status" value="1"/>
</dbReference>
<dbReference type="GO" id="GO:0003700">
    <property type="term" value="F:DNA-binding transcription factor activity"/>
    <property type="evidence" value="ECO:0007669"/>
    <property type="project" value="TreeGrafter"/>
</dbReference>
<feature type="compositionally biased region" description="Basic and acidic residues" evidence="2">
    <location>
        <begin position="200"/>
        <end position="210"/>
    </location>
</feature>